<dbReference type="PANTHER" id="PTHR37531:SF1">
    <property type="entry name" value="HEME EXPORTER PROTEIN D"/>
    <property type="match status" value="1"/>
</dbReference>
<evidence type="ECO:0000256" key="12">
    <source>
        <dbReference type="RuleBase" id="RU363101"/>
    </source>
</evidence>
<sequence length="68" mass="7819">MHFETMSDFWNMGGYGLYVWLAFGLGLLSVAVLWLESWWTKKGLLAKVQAEQKRQQRIKKASTSLVSP</sequence>
<dbReference type="AlphaFoldDB" id="A0A135ZYS2"/>
<dbReference type="Pfam" id="PF04995">
    <property type="entry name" value="CcmD"/>
    <property type="match status" value="1"/>
</dbReference>
<evidence type="ECO:0000313" key="14">
    <source>
        <dbReference type="Proteomes" id="UP000070299"/>
    </source>
</evidence>
<evidence type="ECO:0000256" key="3">
    <source>
        <dbReference type="ARBA" id="ARBA00008741"/>
    </source>
</evidence>
<keyword evidence="6 12" id="KW-1003">Cell membrane</keyword>
<dbReference type="GO" id="GO:0015886">
    <property type="term" value="P:heme transport"/>
    <property type="evidence" value="ECO:0007669"/>
    <property type="project" value="InterPro"/>
</dbReference>
<evidence type="ECO:0000256" key="8">
    <source>
        <dbReference type="ARBA" id="ARBA00022692"/>
    </source>
</evidence>
<keyword evidence="11 12" id="KW-0472">Membrane</keyword>
<keyword evidence="5 12" id="KW-0813">Transport</keyword>
<dbReference type="STRING" id="1799789.AX660_17260"/>
<dbReference type="EMBL" id="LSNE01000007">
    <property type="protein sequence ID" value="KXI28133.1"/>
    <property type="molecule type" value="Genomic_DNA"/>
</dbReference>
<dbReference type="GO" id="GO:0005886">
    <property type="term" value="C:plasma membrane"/>
    <property type="evidence" value="ECO:0007669"/>
    <property type="project" value="UniProtKB-SubCell"/>
</dbReference>
<dbReference type="NCBIfam" id="TIGR03141">
    <property type="entry name" value="cytochro_ccmD"/>
    <property type="match status" value="1"/>
</dbReference>
<evidence type="ECO:0000256" key="9">
    <source>
        <dbReference type="ARBA" id="ARBA00022748"/>
    </source>
</evidence>
<keyword evidence="8 12" id="KW-0812">Transmembrane</keyword>
<dbReference type="InterPro" id="IPR052075">
    <property type="entry name" value="Heme_exporter_D"/>
</dbReference>
<comment type="similarity">
    <text evidence="3 12">Belongs to the CcmD/CycX/HelD family.</text>
</comment>
<feature type="transmembrane region" description="Helical" evidence="12">
    <location>
        <begin position="15"/>
        <end position="35"/>
    </location>
</feature>
<dbReference type="GO" id="GO:0017004">
    <property type="term" value="P:cytochrome complex assembly"/>
    <property type="evidence" value="ECO:0007669"/>
    <property type="project" value="UniProtKB-KW"/>
</dbReference>
<comment type="caution">
    <text evidence="13">The sequence shown here is derived from an EMBL/GenBank/DDBJ whole genome shotgun (WGS) entry which is preliminary data.</text>
</comment>
<evidence type="ECO:0000256" key="7">
    <source>
        <dbReference type="ARBA" id="ARBA00022519"/>
    </source>
</evidence>
<keyword evidence="7 12" id="KW-0997">Cell inner membrane</keyword>
<evidence type="ECO:0000256" key="11">
    <source>
        <dbReference type="ARBA" id="ARBA00023136"/>
    </source>
</evidence>
<name>A0A135ZYS2_9ALTE</name>
<evidence type="ECO:0000256" key="6">
    <source>
        <dbReference type="ARBA" id="ARBA00022475"/>
    </source>
</evidence>
<dbReference type="GO" id="GO:1903607">
    <property type="term" value="P:cytochrome c biosynthetic process"/>
    <property type="evidence" value="ECO:0007669"/>
    <property type="project" value="TreeGrafter"/>
</dbReference>
<protein>
    <recommendedName>
        <fullName evidence="4 12">Heme exporter protein D</fullName>
    </recommendedName>
</protein>
<evidence type="ECO:0000256" key="4">
    <source>
        <dbReference type="ARBA" id="ARBA00016461"/>
    </source>
</evidence>
<organism evidence="13 14">
    <name type="scientific">Paraglaciecola hydrolytica</name>
    <dbReference type="NCBI Taxonomy" id="1799789"/>
    <lineage>
        <taxon>Bacteria</taxon>
        <taxon>Pseudomonadati</taxon>
        <taxon>Pseudomonadota</taxon>
        <taxon>Gammaproteobacteria</taxon>
        <taxon>Alteromonadales</taxon>
        <taxon>Alteromonadaceae</taxon>
        <taxon>Paraglaciecola</taxon>
    </lineage>
</organism>
<evidence type="ECO:0000256" key="2">
    <source>
        <dbReference type="ARBA" id="ARBA00004377"/>
    </source>
</evidence>
<keyword evidence="9 12" id="KW-0201">Cytochrome c-type biogenesis</keyword>
<evidence type="ECO:0000256" key="5">
    <source>
        <dbReference type="ARBA" id="ARBA00022448"/>
    </source>
</evidence>
<dbReference type="Proteomes" id="UP000070299">
    <property type="component" value="Unassembled WGS sequence"/>
</dbReference>
<gene>
    <name evidence="13" type="ORF">AX660_17260</name>
</gene>
<comment type="function">
    <text evidence="1 12">Required for the export of heme to the periplasm for the biogenesis of c-type cytochromes.</text>
</comment>
<evidence type="ECO:0000256" key="1">
    <source>
        <dbReference type="ARBA" id="ARBA00002442"/>
    </source>
</evidence>
<dbReference type="InterPro" id="IPR007078">
    <property type="entry name" value="Haem_export_protD_CcmD"/>
</dbReference>
<evidence type="ECO:0000256" key="10">
    <source>
        <dbReference type="ARBA" id="ARBA00022989"/>
    </source>
</evidence>
<evidence type="ECO:0000313" key="13">
    <source>
        <dbReference type="EMBL" id="KXI28133.1"/>
    </source>
</evidence>
<dbReference type="RefSeq" id="WP_068378153.1">
    <property type="nucleotide sequence ID" value="NZ_LSNE01000007.1"/>
</dbReference>
<keyword evidence="14" id="KW-1185">Reference proteome</keyword>
<reference evidence="14" key="1">
    <citation type="submission" date="2016-02" db="EMBL/GenBank/DDBJ databases">
        <authorList>
            <person name="Schultz-Johansen M."/>
            <person name="Glaring M.A."/>
            <person name="Bech P.K."/>
            <person name="Stougaard P."/>
        </authorList>
    </citation>
    <scope>NUCLEOTIDE SEQUENCE [LARGE SCALE GENOMIC DNA]</scope>
    <source>
        <strain evidence="14">S66</strain>
    </source>
</reference>
<keyword evidence="10 12" id="KW-1133">Transmembrane helix</keyword>
<dbReference type="OrthoDB" id="9815607at2"/>
<accession>A0A135ZYS2</accession>
<proteinExistence type="inferred from homology"/>
<dbReference type="PANTHER" id="PTHR37531">
    <property type="entry name" value="HEME EXPORTER PROTEIN D"/>
    <property type="match status" value="1"/>
</dbReference>
<comment type="subcellular location">
    <subcellularLocation>
        <location evidence="2 12">Cell inner membrane</location>
        <topology evidence="2 12">Single-pass membrane protein</topology>
    </subcellularLocation>
</comment>